<dbReference type="Proteomes" id="UP000054166">
    <property type="component" value="Unassembled WGS sequence"/>
</dbReference>
<reference evidence="2" key="2">
    <citation type="submission" date="2015-01" db="EMBL/GenBank/DDBJ databases">
        <title>Evolutionary Origins and Diversification of the Mycorrhizal Mutualists.</title>
        <authorList>
            <consortium name="DOE Joint Genome Institute"/>
            <consortium name="Mycorrhizal Genomics Consortium"/>
            <person name="Kohler A."/>
            <person name="Kuo A."/>
            <person name="Nagy L.G."/>
            <person name="Floudas D."/>
            <person name="Copeland A."/>
            <person name="Barry K.W."/>
            <person name="Cichocki N."/>
            <person name="Veneault-Fourrey C."/>
            <person name="LaButti K."/>
            <person name="Lindquist E.A."/>
            <person name="Lipzen A."/>
            <person name="Lundell T."/>
            <person name="Morin E."/>
            <person name="Murat C."/>
            <person name="Riley R."/>
            <person name="Ohm R."/>
            <person name="Sun H."/>
            <person name="Tunlid A."/>
            <person name="Henrissat B."/>
            <person name="Grigoriev I.V."/>
            <person name="Hibbett D.S."/>
            <person name="Martin F."/>
        </authorList>
    </citation>
    <scope>NUCLEOTIDE SEQUENCE [LARGE SCALE GENOMIC DNA]</scope>
    <source>
        <strain evidence="2">F 1598</strain>
    </source>
</reference>
<dbReference type="AlphaFoldDB" id="A0A0C3F5D6"/>
<gene>
    <name evidence="1" type="ORF">PILCRDRAFT_548438</name>
</gene>
<name>A0A0C3F5D6_PILCF</name>
<accession>A0A0C3F5D6</accession>
<sequence length="139" mass="15357">MNDSHASLSLINREMLPKSPGLANARSINGPVVYFRVLAFPLRIKDALKWAEDNQVGVGRKPHMRRELALPAILRRLPPDCRRIAIVPLGGGAAAVSVVVATNKTVEDMARAEDLEMIQNVQRVMAANQPPAWYIPQRT</sequence>
<evidence type="ECO:0000313" key="2">
    <source>
        <dbReference type="Proteomes" id="UP000054166"/>
    </source>
</evidence>
<dbReference type="OrthoDB" id="3068288at2759"/>
<evidence type="ECO:0000313" key="1">
    <source>
        <dbReference type="EMBL" id="KIM79915.1"/>
    </source>
</evidence>
<dbReference type="InParanoid" id="A0A0C3F5D6"/>
<protein>
    <submittedName>
        <fullName evidence="1">Uncharacterized protein</fullName>
    </submittedName>
</protein>
<proteinExistence type="predicted"/>
<keyword evidence="2" id="KW-1185">Reference proteome</keyword>
<dbReference type="HOGENOM" id="CLU_1845851_0_0_1"/>
<dbReference type="EMBL" id="KN833007">
    <property type="protein sequence ID" value="KIM79915.1"/>
    <property type="molecule type" value="Genomic_DNA"/>
</dbReference>
<reference evidence="1 2" key="1">
    <citation type="submission" date="2014-04" db="EMBL/GenBank/DDBJ databases">
        <authorList>
            <consortium name="DOE Joint Genome Institute"/>
            <person name="Kuo A."/>
            <person name="Tarkka M."/>
            <person name="Buscot F."/>
            <person name="Kohler A."/>
            <person name="Nagy L.G."/>
            <person name="Floudas D."/>
            <person name="Copeland A."/>
            <person name="Barry K.W."/>
            <person name="Cichocki N."/>
            <person name="Veneault-Fourrey C."/>
            <person name="LaButti K."/>
            <person name="Lindquist E.A."/>
            <person name="Lipzen A."/>
            <person name="Lundell T."/>
            <person name="Morin E."/>
            <person name="Murat C."/>
            <person name="Sun H."/>
            <person name="Tunlid A."/>
            <person name="Henrissat B."/>
            <person name="Grigoriev I.V."/>
            <person name="Hibbett D.S."/>
            <person name="Martin F."/>
            <person name="Nordberg H.P."/>
            <person name="Cantor M.N."/>
            <person name="Hua S.X."/>
        </authorList>
    </citation>
    <scope>NUCLEOTIDE SEQUENCE [LARGE SCALE GENOMIC DNA]</scope>
    <source>
        <strain evidence="1 2">F 1598</strain>
    </source>
</reference>
<organism evidence="1 2">
    <name type="scientific">Piloderma croceum (strain F 1598)</name>
    <dbReference type="NCBI Taxonomy" id="765440"/>
    <lineage>
        <taxon>Eukaryota</taxon>
        <taxon>Fungi</taxon>
        <taxon>Dikarya</taxon>
        <taxon>Basidiomycota</taxon>
        <taxon>Agaricomycotina</taxon>
        <taxon>Agaricomycetes</taxon>
        <taxon>Agaricomycetidae</taxon>
        <taxon>Atheliales</taxon>
        <taxon>Atheliaceae</taxon>
        <taxon>Piloderma</taxon>
    </lineage>
</organism>